<dbReference type="Pfam" id="PF00034">
    <property type="entry name" value="Cytochrom_C"/>
    <property type="match status" value="1"/>
</dbReference>
<keyword evidence="1 4" id="KW-0349">Heme</keyword>
<dbReference type="InterPro" id="IPR013427">
    <property type="entry name" value="Haem-bd_dom_put"/>
</dbReference>
<proteinExistence type="predicted"/>
<feature type="compositionally biased region" description="Low complexity" evidence="5">
    <location>
        <begin position="40"/>
        <end position="71"/>
    </location>
</feature>
<dbReference type="Pfam" id="PF07995">
    <property type="entry name" value="GSDH"/>
    <property type="match status" value="1"/>
</dbReference>
<evidence type="ECO:0000256" key="5">
    <source>
        <dbReference type="SAM" id="MobiDB-lite"/>
    </source>
</evidence>
<feature type="region of interest" description="Disordered" evidence="5">
    <location>
        <begin position="1"/>
        <end position="218"/>
    </location>
</feature>
<dbReference type="InterPro" id="IPR009056">
    <property type="entry name" value="Cyt_c-like_dom"/>
</dbReference>
<dbReference type="GO" id="GO:0046872">
    <property type="term" value="F:metal ion binding"/>
    <property type="evidence" value="ECO:0007669"/>
    <property type="project" value="UniProtKB-KW"/>
</dbReference>
<dbReference type="InterPro" id="IPR011042">
    <property type="entry name" value="6-blade_b-propeller_TolB-like"/>
</dbReference>
<dbReference type="NCBIfam" id="TIGR02603">
    <property type="entry name" value="CxxCH_TIGR02603"/>
    <property type="match status" value="1"/>
</dbReference>
<dbReference type="InterPro" id="IPR036909">
    <property type="entry name" value="Cyt_c-like_dom_sf"/>
</dbReference>
<protein>
    <submittedName>
        <fullName evidence="7">C-type cytochrome</fullName>
    </submittedName>
</protein>
<dbReference type="InterPro" id="IPR011041">
    <property type="entry name" value="Quinoprot_gluc/sorb_DH_b-prop"/>
</dbReference>
<dbReference type="PANTHER" id="PTHR19328">
    <property type="entry name" value="HEDGEHOG-INTERACTING PROTEIN"/>
    <property type="match status" value="1"/>
</dbReference>
<accession>A0A432MJ79</accession>
<evidence type="ECO:0000256" key="1">
    <source>
        <dbReference type="ARBA" id="ARBA00022617"/>
    </source>
</evidence>
<evidence type="ECO:0000256" key="3">
    <source>
        <dbReference type="ARBA" id="ARBA00023004"/>
    </source>
</evidence>
<evidence type="ECO:0000313" key="8">
    <source>
        <dbReference type="Proteomes" id="UP000280296"/>
    </source>
</evidence>
<dbReference type="PROSITE" id="PS51007">
    <property type="entry name" value="CYTC"/>
    <property type="match status" value="1"/>
</dbReference>
<feature type="compositionally biased region" description="Polar residues" evidence="5">
    <location>
        <begin position="266"/>
        <end position="278"/>
    </location>
</feature>
<name>A0A432MJ79_9BACT</name>
<feature type="compositionally biased region" description="Polar residues" evidence="5">
    <location>
        <begin position="169"/>
        <end position="183"/>
    </location>
</feature>
<dbReference type="AlphaFoldDB" id="A0A432MJ79"/>
<dbReference type="SUPFAM" id="SSF46626">
    <property type="entry name" value="Cytochrome c"/>
    <property type="match status" value="1"/>
</dbReference>
<sequence>MPASSTRPPGSTPASRPPSRPETRSAPSTTRPTPFPTSPTRPSSPSTAASPTSASDSSASARRSPGTASSSRPPPRIPRASPPSPVSPLWSRDSNEPPPGVRPVRIPLPEARWGGASPPPPSSSLPPASPAAPPSVPGPVPEGGNPRRSLVPSPFPPDARTSRRRRLSVDSTASPGVSRSHPASSVDGPRCPSPPLPSPPTTAARSFGGDRFPSPPWFRSSPTSEAAIMRWLIWPIGSSPWLLAAALIAGPAPVGDDAGATPASPIPSSRTPWTTSRVVGSPEPPRPYVVEAAFPGLTFDRPLDLVFVPETDLLAVAQIDGKVLTFPNDPGAEAAALMLDLGALHPRFGALYGLAFHPDFERNGRVFVCYTVGNELDDGTRVSEFRVDRRDPPRADPSSERVLLTWYSGGHNGGALKFGPEDGFLYISSGDGAAPSPPDPFLAGQDMTTLLSKVLRIDVDGQDPGLPYRIPPDNPYVTLEGARPEIWAFGFRNPWRMSFDRQTGALWLGDVGWELWELVHLIERGGNYGWSLREGSQPVLPDGPKGPAPITPPVVEHPHSEAASVTGGFVYRGSRFPELEGAYVYGDFQTGTIWGLWADGRSVTRHEVLAETPLRLVAFGEDRDGELLLLDYEQTNMIYRFVPNPDAGRANRRFPLLLSETGLFSSVADHEPAPGVLAYEINAPFWDDGTMADRLMAVPGRDRIGFDRDRLWTFPEGSVFARTVSVDLSPGNRRRVETQVLHLEDGSWRAYSYRWNDEQTDATLVPPEGETVSIAVADPSSPGGSRTITRRIAPRSECALCHNPWAGEGLLFGRQSATPLTANTLQMNVAGGPDCRSAHQLRRLERLGYFADPLPEPPEALPRLANPADEAADLDARARSYLQVNCAHCHRFGAGGSAAIWLTADREIGETGTIAALPMQGSFGIADARIIDPGDPFRSVLYFRMAKLGAGRMPRVGPSQVDPLGIDLIYRWISHLGDDGRPSAPADPFAQLPSEIADAIELLCLGASASPEERLDACRRATTEIRGAMALLRRIDEGAVPDPVVDQIVALTREHPIAEVRDLFERLVPESDRVRRLGDHFDPDALLALAGDPDRGRLVFESNASQCTNCHRIGGRGKAVGPDLDGIGAKYPDRRQLLDHIVDPSKVIDPAYVSYILETVEGVIHSGVVLEQTDEVVVLRDAENQTIRVDASQIELLAPQPRSLMPERLLSSLTEREVADLLSYLAAQRSPAP</sequence>
<evidence type="ECO:0000256" key="4">
    <source>
        <dbReference type="PROSITE-ProRule" id="PRU00433"/>
    </source>
</evidence>
<dbReference type="GO" id="GO:0020037">
    <property type="term" value="F:heme binding"/>
    <property type="evidence" value="ECO:0007669"/>
    <property type="project" value="InterPro"/>
</dbReference>
<dbReference type="EMBL" id="RYZH01000021">
    <property type="protein sequence ID" value="RUL87421.1"/>
    <property type="molecule type" value="Genomic_DNA"/>
</dbReference>
<evidence type="ECO:0000259" key="6">
    <source>
        <dbReference type="PROSITE" id="PS51007"/>
    </source>
</evidence>
<feature type="region of interest" description="Disordered" evidence="5">
    <location>
        <begin position="256"/>
        <end position="281"/>
    </location>
</feature>
<dbReference type="PANTHER" id="PTHR19328:SF75">
    <property type="entry name" value="ALDOSE SUGAR DEHYDROGENASE YLII"/>
    <property type="match status" value="1"/>
</dbReference>
<keyword evidence="8" id="KW-1185">Reference proteome</keyword>
<keyword evidence="3 4" id="KW-0408">Iron</keyword>
<feature type="domain" description="Cytochrome c" evidence="6">
    <location>
        <begin position="1091"/>
        <end position="1229"/>
    </location>
</feature>
<feature type="compositionally biased region" description="Pro residues" evidence="5">
    <location>
        <begin position="72"/>
        <end position="86"/>
    </location>
</feature>
<evidence type="ECO:0000256" key="2">
    <source>
        <dbReference type="ARBA" id="ARBA00022723"/>
    </source>
</evidence>
<feature type="compositionally biased region" description="Pro residues" evidence="5">
    <location>
        <begin position="117"/>
        <end position="140"/>
    </location>
</feature>
<dbReference type="Gene3D" id="1.10.760.10">
    <property type="entry name" value="Cytochrome c-like domain"/>
    <property type="match status" value="1"/>
</dbReference>
<feature type="compositionally biased region" description="Low complexity" evidence="5">
    <location>
        <begin position="1"/>
        <end position="14"/>
    </location>
</feature>
<organism evidence="7 8">
    <name type="scientific">Tautonia sociabilis</name>
    <dbReference type="NCBI Taxonomy" id="2080755"/>
    <lineage>
        <taxon>Bacteria</taxon>
        <taxon>Pseudomonadati</taxon>
        <taxon>Planctomycetota</taxon>
        <taxon>Planctomycetia</taxon>
        <taxon>Isosphaerales</taxon>
        <taxon>Isosphaeraceae</taxon>
        <taxon>Tautonia</taxon>
    </lineage>
</organism>
<dbReference type="SUPFAM" id="SSF50952">
    <property type="entry name" value="Soluble quinoprotein glucose dehydrogenase"/>
    <property type="match status" value="1"/>
</dbReference>
<feature type="compositionally biased region" description="Pro residues" evidence="5">
    <location>
        <begin position="191"/>
        <end position="200"/>
    </location>
</feature>
<keyword evidence="2 4" id="KW-0479">Metal-binding</keyword>
<reference evidence="7 8" key="2">
    <citation type="submission" date="2019-01" db="EMBL/GenBank/DDBJ databases">
        <title>Tautonia sociabilis, a novel thermotolerant planctomycete of Isosphaeraceae family, isolated from a 4000 m deep subterranean habitat.</title>
        <authorList>
            <person name="Kovaleva O.L."/>
            <person name="Elcheninov A.G."/>
            <person name="Van Heerden E."/>
            <person name="Toshchakov S.V."/>
            <person name="Novikov A."/>
            <person name="Bonch-Osmolovskaya E.A."/>
            <person name="Kublanov I.V."/>
        </authorList>
    </citation>
    <scope>NUCLEOTIDE SEQUENCE [LARGE SCALE GENOMIC DNA]</scope>
    <source>
        <strain evidence="7 8">GM2012</strain>
    </source>
</reference>
<reference evidence="7 8" key="1">
    <citation type="submission" date="2018-12" db="EMBL/GenBank/DDBJ databases">
        <authorList>
            <person name="Toschakov S.V."/>
        </authorList>
    </citation>
    <scope>NUCLEOTIDE SEQUENCE [LARGE SCALE GENOMIC DNA]</scope>
    <source>
        <strain evidence="7 8">GM2012</strain>
    </source>
</reference>
<comment type="caution">
    <text evidence="7">The sequence shown here is derived from an EMBL/GenBank/DDBJ whole genome shotgun (WGS) entry which is preliminary data.</text>
</comment>
<dbReference type="InterPro" id="IPR012938">
    <property type="entry name" value="Glc/Sorbosone_DH"/>
</dbReference>
<dbReference type="Proteomes" id="UP000280296">
    <property type="component" value="Unassembled WGS sequence"/>
</dbReference>
<dbReference type="GO" id="GO:0009055">
    <property type="term" value="F:electron transfer activity"/>
    <property type="evidence" value="ECO:0007669"/>
    <property type="project" value="InterPro"/>
</dbReference>
<dbReference type="Gene3D" id="2.120.10.30">
    <property type="entry name" value="TolB, C-terminal domain"/>
    <property type="match status" value="1"/>
</dbReference>
<gene>
    <name evidence="7" type="ORF">TsocGM_12125</name>
</gene>
<dbReference type="PRINTS" id="PR01217">
    <property type="entry name" value="PRICHEXTENSN"/>
</dbReference>
<evidence type="ECO:0000313" key="7">
    <source>
        <dbReference type="EMBL" id="RUL87421.1"/>
    </source>
</evidence>